<feature type="coiled-coil region" evidence="1">
    <location>
        <begin position="4"/>
        <end position="66"/>
    </location>
</feature>
<gene>
    <name evidence="2" type="ORF">BCF55_0798</name>
</gene>
<dbReference type="SUPFAM" id="SSF90257">
    <property type="entry name" value="Myosin rod fragments"/>
    <property type="match status" value="1"/>
</dbReference>
<accession>A0A497XTR6</accession>
<evidence type="ECO:0000313" key="2">
    <source>
        <dbReference type="EMBL" id="RLJ70522.1"/>
    </source>
</evidence>
<dbReference type="Gene3D" id="1.10.287.1490">
    <property type="match status" value="1"/>
</dbReference>
<evidence type="ECO:0000256" key="1">
    <source>
        <dbReference type="SAM" id="Coils"/>
    </source>
</evidence>
<dbReference type="RefSeq" id="WP_121010299.1">
    <property type="nucleotide sequence ID" value="NZ_RCCJ01000001.1"/>
</dbReference>
<reference evidence="2 3" key="1">
    <citation type="submission" date="2018-10" db="EMBL/GenBank/DDBJ databases">
        <title>Genomic Encyclopedia of Archaeal and Bacterial Type Strains, Phase II (KMG-II): from individual species to whole genera.</title>
        <authorList>
            <person name="Goeker M."/>
        </authorList>
    </citation>
    <scope>NUCLEOTIDE SEQUENCE [LARGE SCALE GENOMIC DNA]</scope>
    <source>
        <strain evidence="2 3">DSM 16510</strain>
    </source>
</reference>
<keyword evidence="1" id="KW-0175">Coiled coil</keyword>
<dbReference type="Proteomes" id="UP000267841">
    <property type="component" value="Unassembled WGS sequence"/>
</dbReference>
<dbReference type="AlphaFoldDB" id="A0A497XTR6"/>
<feature type="coiled-coil region" evidence="1">
    <location>
        <begin position="90"/>
        <end position="170"/>
    </location>
</feature>
<protein>
    <submittedName>
        <fullName evidence="2">Uncharacterized protein</fullName>
    </submittedName>
</protein>
<proteinExistence type="predicted"/>
<sequence>MNPVKVISGEIRKLRDRVSKVEEALKHIPKEIGELETQLDTVRNLLTQKESESLEVVREIRKLEHEFTEVKQKVFYHDKYLRRAESPREYERMIKERDRLTSKAFELNNRIAELRSRYDKLKAEELDLYQKEQALEKELYQKKREYGALLNELRGLSNLLERKVRELEEKFNL</sequence>
<name>A0A497XTR6_9AQUI</name>
<keyword evidence="3" id="KW-1185">Reference proteome</keyword>
<dbReference type="EMBL" id="RCCJ01000001">
    <property type="protein sequence ID" value="RLJ70522.1"/>
    <property type="molecule type" value="Genomic_DNA"/>
</dbReference>
<dbReference type="OrthoDB" id="15338at2"/>
<evidence type="ECO:0000313" key="3">
    <source>
        <dbReference type="Proteomes" id="UP000267841"/>
    </source>
</evidence>
<comment type="caution">
    <text evidence="2">The sequence shown here is derived from an EMBL/GenBank/DDBJ whole genome shotgun (WGS) entry which is preliminary data.</text>
</comment>
<organism evidence="2 3">
    <name type="scientific">Hydrogenivirga caldilitoris</name>
    <dbReference type="NCBI Taxonomy" id="246264"/>
    <lineage>
        <taxon>Bacteria</taxon>
        <taxon>Pseudomonadati</taxon>
        <taxon>Aquificota</taxon>
        <taxon>Aquificia</taxon>
        <taxon>Aquificales</taxon>
        <taxon>Aquificaceae</taxon>
        <taxon>Hydrogenivirga</taxon>
    </lineage>
</organism>